<dbReference type="PRINTS" id="PR00252">
    <property type="entry name" value="NRIONCHANNEL"/>
</dbReference>
<dbReference type="Pfam" id="PF02931">
    <property type="entry name" value="Neur_chan_LBD"/>
    <property type="match status" value="1"/>
</dbReference>
<dbReference type="InterPro" id="IPR038050">
    <property type="entry name" value="Neuro_actylchol_rec"/>
</dbReference>
<evidence type="ECO:0000256" key="3">
    <source>
        <dbReference type="ARBA" id="ARBA00022989"/>
    </source>
</evidence>
<evidence type="ECO:0000256" key="1">
    <source>
        <dbReference type="ARBA" id="ARBA00004141"/>
    </source>
</evidence>
<dbReference type="InterPro" id="IPR036734">
    <property type="entry name" value="Neur_chan_lig-bd_sf"/>
</dbReference>
<evidence type="ECO:0000313" key="9">
    <source>
        <dbReference type="Proteomes" id="UP001347796"/>
    </source>
</evidence>
<evidence type="ECO:0008006" key="10">
    <source>
        <dbReference type="Google" id="ProtNLM"/>
    </source>
</evidence>
<feature type="chain" id="PRO_5042665689" description="Neurotransmitter-gated ion-channel ligand-binding domain-containing protein" evidence="5">
    <location>
        <begin position="20"/>
        <end position="355"/>
    </location>
</feature>
<name>A0AAN8K6Y0_PATCE</name>
<protein>
    <recommendedName>
        <fullName evidence="10">Neurotransmitter-gated ion-channel ligand-binding domain-containing protein</fullName>
    </recommendedName>
</protein>
<evidence type="ECO:0000256" key="4">
    <source>
        <dbReference type="ARBA" id="ARBA00023136"/>
    </source>
</evidence>
<dbReference type="InterPro" id="IPR018000">
    <property type="entry name" value="Neurotransmitter_ion_chnl_CS"/>
</dbReference>
<keyword evidence="5" id="KW-0732">Signal</keyword>
<dbReference type="Proteomes" id="UP001347796">
    <property type="component" value="Unassembled WGS sequence"/>
</dbReference>
<dbReference type="Pfam" id="PF02932">
    <property type="entry name" value="Neur_chan_memb"/>
    <property type="match status" value="1"/>
</dbReference>
<feature type="signal peptide" evidence="5">
    <location>
        <begin position="1"/>
        <end position="19"/>
    </location>
</feature>
<proteinExistence type="inferred from homology"/>
<dbReference type="AlphaFoldDB" id="A0AAN8K6Y0"/>
<dbReference type="GO" id="GO:0005230">
    <property type="term" value="F:extracellular ligand-gated monoatomic ion channel activity"/>
    <property type="evidence" value="ECO:0007669"/>
    <property type="project" value="InterPro"/>
</dbReference>
<keyword evidence="5" id="KW-0407">Ion channel</keyword>
<feature type="domain" description="Neurotransmitter-gated ion-channel ligand-binding" evidence="6">
    <location>
        <begin position="27"/>
        <end position="183"/>
    </location>
</feature>
<dbReference type="InterPro" id="IPR006201">
    <property type="entry name" value="Neur_channel"/>
</dbReference>
<evidence type="ECO:0000259" key="6">
    <source>
        <dbReference type="Pfam" id="PF02931"/>
    </source>
</evidence>
<dbReference type="PROSITE" id="PS00236">
    <property type="entry name" value="NEUROTR_ION_CHANNEL"/>
    <property type="match status" value="1"/>
</dbReference>
<accession>A0AAN8K6Y0</accession>
<dbReference type="InterPro" id="IPR006202">
    <property type="entry name" value="Neur_chan_lig-bd"/>
</dbReference>
<dbReference type="PANTHER" id="PTHR18945">
    <property type="entry name" value="NEUROTRANSMITTER GATED ION CHANNEL"/>
    <property type="match status" value="1"/>
</dbReference>
<evidence type="ECO:0000259" key="7">
    <source>
        <dbReference type="Pfam" id="PF02932"/>
    </source>
</evidence>
<keyword evidence="2 5" id="KW-0812">Transmembrane</keyword>
<feature type="transmembrane region" description="Helical" evidence="5">
    <location>
        <begin position="260"/>
        <end position="277"/>
    </location>
</feature>
<keyword evidence="4 5" id="KW-0472">Membrane</keyword>
<dbReference type="InterPro" id="IPR036719">
    <property type="entry name" value="Neuro-gated_channel_TM_sf"/>
</dbReference>
<dbReference type="InterPro" id="IPR006029">
    <property type="entry name" value="Neurotrans-gated_channel_TM"/>
</dbReference>
<dbReference type="CDD" id="cd18989">
    <property type="entry name" value="LGIC_ECD_cation"/>
    <property type="match status" value="1"/>
</dbReference>
<dbReference type="GO" id="GO:0004888">
    <property type="term" value="F:transmembrane signaling receptor activity"/>
    <property type="evidence" value="ECO:0007669"/>
    <property type="project" value="InterPro"/>
</dbReference>
<dbReference type="SUPFAM" id="SSF90112">
    <property type="entry name" value="Neurotransmitter-gated ion-channel transmembrane pore"/>
    <property type="match status" value="1"/>
</dbReference>
<feature type="transmembrane region" description="Helical" evidence="5">
    <location>
        <begin position="329"/>
        <end position="353"/>
    </location>
</feature>
<evidence type="ECO:0000256" key="2">
    <source>
        <dbReference type="ARBA" id="ARBA00022692"/>
    </source>
</evidence>
<reference evidence="8 9" key="1">
    <citation type="submission" date="2024-01" db="EMBL/GenBank/DDBJ databases">
        <title>The genome of the rayed Mediterranean limpet Patella caerulea (Linnaeus, 1758).</title>
        <authorList>
            <person name="Anh-Thu Weber A."/>
            <person name="Halstead-Nussloch G."/>
        </authorList>
    </citation>
    <scope>NUCLEOTIDE SEQUENCE [LARGE SCALE GENOMIC DNA]</scope>
    <source>
        <strain evidence="8">AATW-2023a</strain>
        <tissue evidence="8">Whole specimen</tissue>
    </source>
</reference>
<dbReference type="SUPFAM" id="SSF63712">
    <property type="entry name" value="Nicotinic receptor ligand binding domain-like"/>
    <property type="match status" value="1"/>
</dbReference>
<dbReference type="CDD" id="cd19051">
    <property type="entry name" value="LGIC_TM_cation"/>
    <property type="match status" value="1"/>
</dbReference>
<dbReference type="FunFam" id="2.70.170.10:FF:000028">
    <property type="entry name" value="AcetylCholine Receptor"/>
    <property type="match status" value="1"/>
</dbReference>
<gene>
    <name evidence="8" type="ORF">SNE40_001326</name>
</gene>
<keyword evidence="9" id="KW-1185">Reference proteome</keyword>
<sequence>MYVFKVLLLLLMSFRLSETARYSDQLKLVSYLFNNSRYDRRFRPVINLDSLTELSVHVDSGNSIEILEESQIMKTDVWLTMKWSDALLKWNSSNYGGLSQIRLKVSDVWYPDMAIKFAVGKSKLFSDDFNVIITYDGTVEIVIMTDLKVRCILDIMKFPFDEQSCVFYLSALNANRQELLITNSTVGVKDVGGGQWKILSIKSAKFLVSNIDMLNVTINVKRHPSFYIIYIVVPLIATAQINPVVFLIPPNSGEKVSTAVTILLSYSVYLNIISSVLPQTSDSISILSLYIASVLVLSGIYTFLCVLIVRLSTIENEKSTNIRKIPPSLIDLICFIIFTILITAFTISILMFICF</sequence>
<dbReference type="Gene3D" id="2.70.170.10">
    <property type="entry name" value="Neurotransmitter-gated ion-channel ligand-binding domain"/>
    <property type="match status" value="1"/>
</dbReference>
<feature type="transmembrane region" description="Helical" evidence="5">
    <location>
        <begin position="227"/>
        <end position="248"/>
    </location>
</feature>
<keyword evidence="5" id="KW-0406">Ion transport</keyword>
<evidence type="ECO:0000313" key="8">
    <source>
        <dbReference type="EMBL" id="KAK6196021.1"/>
    </source>
</evidence>
<comment type="subcellular location">
    <subcellularLocation>
        <location evidence="1">Membrane</location>
        <topology evidence="1">Multi-pass membrane protein</topology>
    </subcellularLocation>
</comment>
<organism evidence="8 9">
    <name type="scientific">Patella caerulea</name>
    <name type="common">Rayed Mediterranean limpet</name>
    <dbReference type="NCBI Taxonomy" id="87958"/>
    <lineage>
        <taxon>Eukaryota</taxon>
        <taxon>Metazoa</taxon>
        <taxon>Spiralia</taxon>
        <taxon>Lophotrochozoa</taxon>
        <taxon>Mollusca</taxon>
        <taxon>Gastropoda</taxon>
        <taxon>Patellogastropoda</taxon>
        <taxon>Patelloidea</taxon>
        <taxon>Patellidae</taxon>
        <taxon>Patella</taxon>
    </lineage>
</organism>
<dbReference type="GO" id="GO:0016020">
    <property type="term" value="C:membrane"/>
    <property type="evidence" value="ECO:0007669"/>
    <property type="project" value="UniProtKB-SubCell"/>
</dbReference>
<keyword evidence="5" id="KW-0813">Transport</keyword>
<dbReference type="EMBL" id="JAZGQO010000001">
    <property type="protein sequence ID" value="KAK6196021.1"/>
    <property type="molecule type" value="Genomic_DNA"/>
</dbReference>
<evidence type="ECO:0000256" key="5">
    <source>
        <dbReference type="RuleBase" id="RU000687"/>
    </source>
</evidence>
<feature type="transmembrane region" description="Helical" evidence="5">
    <location>
        <begin position="289"/>
        <end position="309"/>
    </location>
</feature>
<comment type="caution">
    <text evidence="8">The sequence shown here is derived from an EMBL/GenBank/DDBJ whole genome shotgun (WGS) entry which is preliminary data.</text>
</comment>
<feature type="domain" description="Neurotransmitter-gated ion-channel transmembrane" evidence="7">
    <location>
        <begin position="232"/>
        <end position="311"/>
    </location>
</feature>
<dbReference type="Gene3D" id="1.20.58.390">
    <property type="entry name" value="Neurotransmitter-gated ion-channel transmembrane domain"/>
    <property type="match status" value="1"/>
</dbReference>
<comment type="similarity">
    <text evidence="5">Belongs to the ligand-gated ion channel (TC 1.A.9) family.</text>
</comment>
<keyword evidence="3 5" id="KW-1133">Transmembrane helix</keyword>